<feature type="compositionally biased region" description="Low complexity" evidence="2">
    <location>
        <begin position="116"/>
        <end position="135"/>
    </location>
</feature>
<dbReference type="InterPro" id="IPR001878">
    <property type="entry name" value="Znf_CCHC"/>
</dbReference>
<dbReference type="InterPro" id="IPR036875">
    <property type="entry name" value="Znf_CCHC_sf"/>
</dbReference>
<dbReference type="EMBL" id="JAAPAO010001998">
    <property type="protein sequence ID" value="KAF4648418.1"/>
    <property type="molecule type" value="Genomic_DNA"/>
</dbReference>
<dbReference type="Proteomes" id="UP000591131">
    <property type="component" value="Unassembled WGS sequence"/>
</dbReference>
<dbReference type="GO" id="GO:0003676">
    <property type="term" value="F:nucleic acid binding"/>
    <property type="evidence" value="ECO:0007669"/>
    <property type="project" value="InterPro"/>
</dbReference>
<dbReference type="GO" id="GO:0008270">
    <property type="term" value="F:zinc ion binding"/>
    <property type="evidence" value="ECO:0007669"/>
    <property type="project" value="UniProtKB-KW"/>
</dbReference>
<dbReference type="PROSITE" id="PS50158">
    <property type="entry name" value="ZF_CCHC"/>
    <property type="match status" value="1"/>
</dbReference>
<keyword evidence="1" id="KW-0862">Zinc</keyword>
<comment type="caution">
    <text evidence="4">The sequence shown here is derived from an EMBL/GenBank/DDBJ whole genome shotgun (WGS) entry which is preliminary data.</text>
</comment>
<dbReference type="SMART" id="SM00343">
    <property type="entry name" value="ZnF_C2HC"/>
    <property type="match status" value="1"/>
</dbReference>
<feature type="region of interest" description="Disordered" evidence="2">
    <location>
        <begin position="116"/>
        <end position="145"/>
    </location>
</feature>
<feature type="domain" description="CCHC-type" evidence="3">
    <location>
        <begin position="152"/>
        <end position="167"/>
    </location>
</feature>
<sequence>TPLFASDHELSFCNHVEKLEQSDDGSPDKFLADVVSLSRSAGFSSVEKFLGISPAKSVRQLQYSSGSFFPNSGKRRRSFDRVPFDGKRRRGVSYYSNSVREAPNDRKGNQRDTILSADARPSSATPSPSQATSKSDAVRDEQQKSVKKPIQCYRCGQVGHYAYKCPQKQSKSDSTSGTLANLTPNSAVFLQISQSLLTSRYQVISEKHQLDQTVTVALDTMSSTNIVSLALVKRLGCDLRDDPTQLKSLGNSEVPGKGTDIRLLVKSKGIVSLYCLVVAENALEGSCGCELLVGYKDLPRLGVSIIVPSPAPEKAADSLDEQIAVAKQYLSSNVGKWFRLDGAPSYRARLRPTKPTDNLDTPEQCWVYEVDWDERGLIAGLSGDVRTKFRDEIDAFCKKKWWFTGLRPHHK</sequence>
<organism evidence="4 5">
    <name type="scientific">Perkinsus chesapeaki</name>
    <name type="common">Clam parasite</name>
    <name type="synonym">Perkinsus andrewsi</name>
    <dbReference type="NCBI Taxonomy" id="330153"/>
    <lineage>
        <taxon>Eukaryota</taxon>
        <taxon>Sar</taxon>
        <taxon>Alveolata</taxon>
        <taxon>Perkinsozoa</taxon>
        <taxon>Perkinsea</taxon>
        <taxon>Perkinsida</taxon>
        <taxon>Perkinsidae</taxon>
        <taxon>Perkinsus</taxon>
    </lineage>
</organism>
<keyword evidence="1" id="KW-0479">Metal-binding</keyword>
<gene>
    <name evidence="4" type="ORF">FOL47_003227</name>
</gene>
<feature type="non-terminal residue" evidence="4">
    <location>
        <position position="1"/>
    </location>
</feature>
<name>A0A7J6KMT0_PERCH</name>
<proteinExistence type="predicted"/>
<dbReference type="Gene3D" id="4.10.60.10">
    <property type="entry name" value="Zinc finger, CCHC-type"/>
    <property type="match status" value="1"/>
</dbReference>
<evidence type="ECO:0000313" key="4">
    <source>
        <dbReference type="EMBL" id="KAF4648418.1"/>
    </source>
</evidence>
<accession>A0A7J6KMT0</accession>
<reference evidence="4 5" key="1">
    <citation type="submission" date="2020-04" db="EMBL/GenBank/DDBJ databases">
        <title>Perkinsus chesapeaki whole genome sequence.</title>
        <authorList>
            <person name="Bogema D.R."/>
        </authorList>
    </citation>
    <scope>NUCLEOTIDE SEQUENCE [LARGE SCALE GENOMIC DNA]</scope>
    <source>
        <strain evidence="4">ATCC PRA-425</strain>
    </source>
</reference>
<dbReference type="AlphaFoldDB" id="A0A7J6KMT0"/>
<evidence type="ECO:0000256" key="1">
    <source>
        <dbReference type="PROSITE-ProRule" id="PRU00047"/>
    </source>
</evidence>
<evidence type="ECO:0000259" key="3">
    <source>
        <dbReference type="PROSITE" id="PS50158"/>
    </source>
</evidence>
<protein>
    <recommendedName>
        <fullName evidence="3">CCHC-type domain-containing protein</fullName>
    </recommendedName>
</protein>
<dbReference type="SUPFAM" id="SSF57756">
    <property type="entry name" value="Retrovirus zinc finger-like domains"/>
    <property type="match status" value="1"/>
</dbReference>
<evidence type="ECO:0000256" key="2">
    <source>
        <dbReference type="SAM" id="MobiDB-lite"/>
    </source>
</evidence>
<keyword evidence="5" id="KW-1185">Reference proteome</keyword>
<dbReference type="OrthoDB" id="116216at2759"/>
<dbReference type="Pfam" id="PF00098">
    <property type="entry name" value="zf-CCHC"/>
    <property type="match status" value="1"/>
</dbReference>
<feature type="non-terminal residue" evidence="4">
    <location>
        <position position="411"/>
    </location>
</feature>
<keyword evidence="1" id="KW-0863">Zinc-finger</keyword>
<evidence type="ECO:0000313" key="5">
    <source>
        <dbReference type="Proteomes" id="UP000591131"/>
    </source>
</evidence>